<evidence type="ECO:0000256" key="2">
    <source>
        <dbReference type="ARBA" id="ARBA00005687"/>
    </source>
</evidence>
<keyword evidence="4" id="KW-0999">Mitochondrion inner membrane</keyword>
<dbReference type="GO" id="GO:0007005">
    <property type="term" value="P:mitochondrion organization"/>
    <property type="evidence" value="ECO:0007669"/>
    <property type="project" value="InterPro"/>
</dbReference>
<dbReference type="InterPro" id="IPR012571">
    <property type="entry name" value="Mdm31/Mdm32"/>
</dbReference>
<dbReference type="GO" id="GO:0005743">
    <property type="term" value="C:mitochondrial inner membrane"/>
    <property type="evidence" value="ECO:0007669"/>
    <property type="project" value="UniProtKB-SubCell"/>
</dbReference>
<comment type="caution">
    <text evidence="11">The sequence shown here is derived from an EMBL/GenBank/DDBJ whole genome shotgun (WGS) entry which is preliminary data.</text>
</comment>
<keyword evidence="12" id="KW-1185">Reference proteome</keyword>
<reference evidence="11 12" key="1">
    <citation type="submission" date="2020-12" db="EMBL/GenBank/DDBJ databases">
        <title>Effect of drift, selection, and recombination on the evolution of hybrid genomes in Candida yeast pathogens.</title>
        <authorList>
            <person name="Mixao V."/>
            <person name="Ksiezopolska E."/>
            <person name="Saus E."/>
            <person name="Boekhout T."/>
            <person name="Gacser A."/>
            <person name="Gabaldon T."/>
        </authorList>
    </citation>
    <scope>NUCLEOTIDE SEQUENCE [LARGE SCALE GENOMIC DNA]</scope>
    <source>
        <strain evidence="11 12">BP57</strain>
    </source>
</reference>
<dbReference type="OrthoDB" id="17678at2759"/>
<sequence>MPCREFSQASILLQEFNKRTNHEQNQSKSTNEMEKIDSPSKYDTSLKVTKEQLLAKATNMYSRFKIRLKWLLKKSNRPFNTDDYSAFFSWIVVGNVFLFFVATTTFFSLVIFTANTVFAQEFVARKFGELITKNSNITVTFESAIVPGWSDGKISFRKCFVSRRPKKIEKFTKGSQQEEYEKSLRVNEDEEEDVFEDDGNYTQFDLTIEEVNISLSFSKWVNGTGMIETLEMKGVRGVVDRTHVRWDPGDDATNYKNIYHPGDFEFEDFKMEDVLFELKQPNEFRPFDVSIYNCELSKLRKHWLFYDFLNAEIMSGSYDNSLFTVHKKQRLSDFSSNGKQNLSNNWKRVTCLRVDSLNIDHLNKGLEGPFGWITNGKVDMVGEVMVPPDNNNDIGVKEIVNMIAESITKEATRYKNPEVHSKHPDMHTRLTHDDYTDISKYFVLDLTIRLNNVRATLPFKAPELSYINYALIRPIVAYINSKNTFIEIHNRVVKNIKDFEGSWTIYDSLLMDDISEEVYDNFVDYVADEEARLIRVKRVGFWSLQLLLQVVLFGLGALS</sequence>
<keyword evidence="8 10" id="KW-0472">Membrane</keyword>
<feature type="transmembrane region" description="Helical" evidence="10">
    <location>
        <begin position="87"/>
        <end position="112"/>
    </location>
</feature>
<evidence type="ECO:0000256" key="7">
    <source>
        <dbReference type="ARBA" id="ARBA00023128"/>
    </source>
</evidence>
<evidence type="ECO:0000256" key="9">
    <source>
        <dbReference type="ARBA" id="ARBA00025191"/>
    </source>
</evidence>
<keyword evidence="6 10" id="KW-1133">Transmembrane helix</keyword>
<comment type="subcellular location">
    <subcellularLocation>
        <location evidence="1">Mitochondrion inner membrane</location>
    </subcellularLocation>
</comment>
<comment type="function">
    <text evidence="9">Involved in the organization of the mitochondrial membranes and the global structure of the mitochondria. Also required for mitochondrial distribution and mobility as well as for the maintenance of mitochondrial DNA nucleoids structures.</text>
</comment>
<evidence type="ECO:0000256" key="3">
    <source>
        <dbReference type="ARBA" id="ARBA00022692"/>
    </source>
</evidence>
<gene>
    <name evidence="11" type="ORF">I9W82_000843</name>
</gene>
<evidence type="ECO:0000256" key="1">
    <source>
        <dbReference type="ARBA" id="ARBA00004273"/>
    </source>
</evidence>
<keyword evidence="5" id="KW-0809">Transit peptide</keyword>
<keyword evidence="3 10" id="KW-0812">Transmembrane</keyword>
<name>A0A8H7ZK28_9ASCO</name>
<evidence type="ECO:0000256" key="10">
    <source>
        <dbReference type="SAM" id="Phobius"/>
    </source>
</evidence>
<evidence type="ECO:0000256" key="8">
    <source>
        <dbReference type="ARBA" id="ARBA00023136"/>
    </source>
</evidence>
<keyword evidence="7" id="KW-0496">Mitochondrion</keyword>
<evidence type="ECO:0000256" key="4">
    <source>
        <dbReference type="ARBA" id="ARBA00022792"/>
    </source>
</evidence>
<evidence type="ECO:0000313" key="11">
    <source>
        <dbReference type="EMBL" id="KAG5421751.1"/>
    </source>
</evidence>
<evidence type="ECO:0000256" key="6">
    <source>
        <dbReference type="ARBA" id="ARBA00022989"/>
    </source>
</evidence>
<comment type="similarity">
    <text evidence="2">Belongs to the MDM31/MDM32 family.</text>
</comment>
<evidence type="ECO:0000256" key="5">
    <source>
        <dbReference type="ARBA" id="ARBA00022946"/>
    </source>
</evidence>
<dbReference type="EMBL" id="JAEOAQ010000001">
    <property type="protein sequence ID" value="KAG5421751.1"/>
    <property type="molecule type" value="Genomic_DNA"/>
</dbReference>
<dbReference type="RefSeq" id="XP_067550867.1">
    <property type="nucleotide sequence ID" value="XM_067695251.1"/>
</dbReference>
<accession>A0A8H7ZK28</accession>
<dbReference type="AlphaFoldDB" id="A0A8H7ZK28"/>
<dbReference type="Proteomes" id="UP000669133">
    <property type="component" value="Unassembled WGS sequence"/>
</dbReference>
<dbReference type="Pfam" id="PF08118">
    <property type="entry name" value="MDM31_MDM32"/>
    <property type="match status" value="1"/>
</dbReference>
<proteinExistence type="inferred from homology"/>
<organism evidence="11 12">
    <name type="scientific">Candida metapsilosis</name>
    <dbReference type="NCBI Taxonomy" id="273372"/>
    <lineage>
        <taxon>Eukaryota</taxon>
        <taxon>Fungi</taxon>
        <taxon>Dikarya</taxon>
        <taxon>Ascomycota</taxon>
        <taxon>Saccharomycotina</taxon>
        <taxon>Pichiomycetes</taxon>
        <taxon>Debaryomycetaceae</taxon>
        <taxon>Candida/Lodderomyces clade</taxon>
        <taxon>Candida</taxon>
    </lineage>
</organism>
<dbReference type="GO" id="GO:0000001">
    <property type="term" value="P:mitochondrion inheritance"/>
    <property type="evidence" value="ECO:0007669"/>
    <property type="project" value="InterPro"/>
</dbReference>
<dbReference type="PANTHER" id="PTHR31068:SF0">
    <property type="entry name" value="MITOCHONDRIAL DISTRIBUTION AND MORPHOLOGY PROTEIN 31"/>
    <property type="match status" value="1"/>
</dbReference>
<protein>
    <submittedName>
        <fullName evidence="11">MDM31</fullName>
    </submittedName>
</protein>
<dbReference type="PANTHER" id="PTHR31068">
    <property type="entry name" value="MITOCHONDRIAL DISTRIBUTION AND MORPHOLOGY PROTEIN 31"/>
    <property type="match status" value="1"/>
</dbReference>
<evidence type="ECO:0000313" key="12">
    <source>
        <dbReference type="Proteomes" id="UP000669133"/>
    </source>
</evidence>
<dbReference type="GeneID" id="93649472"/>